<feature type="region of interest" description="Disordered" evidence="1">
    <location>
        <begin position="1"/>
        <end position="75"/>
    </location>
</feature>
<protein>
    <submittedName>
        <fullName evidence="2">Uncharacterized protein</fullName>
    </submittedName>
</protein>
<comment type="caution">
    <text evidence="2">The sequence shown here is derived from an EMBL/GenBank/DDBJ whole genome shotgun (WGS) entry which is preliminary data.</text>
</comment>
<feature type="compositionally biased region" description="Basic and acidic residues" evidence="1">
    <location>
        <begin position="44"/>
        <end position="55"/>
    </location>
</feature>
<keyword evidence="3" id="KW-1185">Reference proteome</keyword>
<dbReference type="Proteomes" id="UP000558997">
    <property type="component" value="Unassembled WGS sequence"/>
</dbReference>
<sequence length="75" mass="8093">MPDGRQESGDDGQTRYEQKQFEAGLGGTRSDPKGTPVESGWLSDPKKTLDGDSHGAKKQTGSRTRDSGGRRGTQR</sequence>
<reference evidence="2 3" key="1">
    <citation type="submission" date="2020-08" db="EMBL/GenBank/DDBJ databases">
        <title>Sequencing the genomes of 1000 actinobacteria strains.</title>
        <authorList>
            <person name="Klenk H.-P."/>
        </authorList>
    </citation>
    <scope>NUCLEOTIDE SEQUENCE [LARGE SCALE GENOMIC DNA]</scope>
    <source>
        <strain evidence="2 3">DSM 17294</strain>
    </source>
</reference>
<feature type="compositionally biased region" description="Basic and acidic residues" evidence="1">
    <location>
        <begin position="1"/>
        <end position="20"/>
    </location>
</feature>
<evidence type="ECO:0000313" key="3">
    <source>
        <dbReference type="Proteomes" id="UP000558997"/>
    </source>
</evidence>
<organism evidence="2 3">
    <name type="scientific">Kribbella solani</name>
    <dbReference type="NCBI Taxonomy" id="236067"/>
    <lineage>
        <taxon>Bacteria</taxon>
        <taxon>Bacillati</taxon>
        <taxon>Actinomycetota</taxon>
        <taxon>Actinomycetes</taxon>
        <taxon>Propionibacteriales</taxon>
        <taxon>Kribbellaceae</taxon>
        <taxon>Kribbella</taxon>
    </lineage>
</organism>
<gene>
    <name evidence="2" type="ORF">HDA44_005250</name>
</gene>
<evidence type="ECO:0000256" key="1">
    <source>
        <dbReference type="SAM" id="MobiDB-lite"/>
    </source>
</evidence>
<accession>A0A841DUY9</accession>
<dbReference type="AlphaFoldDB" id="A0A841DUY9"/>
<name>A0A841DUY9_9ACTN</name>
<dbReference type="EMBL" id="JACHNF010000001">
    <property type="protein sequence ID" value="MBB5981909.1"/>
    <property type="molecule type" value="Genomic_DNA"/>
</dbReference>
<dbReference type="RefSeq" id="WP_184838775.1">
    <property type="nucleotide sequence ID" value="NZ_BAAAVN010000018.1"/>
</dbReference>
<proteinExistence type="predicted"/>
<evidence type="ECO:0000313" key="2">
    <source>
        <dbReference type="EMBL" id="MBB5981909.1"/>
    </source>
</evidence>